<name>A0ABZ1HUE7_STRPH</name>
<dbReference type="RefSeq" id="WP_326762810.1">
    <property type="nucleotide sequence ID" value="NZ_CP109135.1"/>
</dbReference>
<proteinExistence type="predicted"/>
<sequence>MPRLTDADLRPGAARTQADSEPDRPAVACLAFAEEIGQGIAETARGLVWLPSSLHASATTALGEALGAALGALSLPQLPAAAGTMPDTLDSGGVLDAVAGLLPSAEAARGAGRRIGALVHSLLSAAPAAMAVAAAGKPGAGGGGPIGNGGSGQDPDQPGPYTLLQAAEAVVKQQEQLARLFGFAALPVDAAGQIPGWAKAFVAARALESGAMAATEAGLIVPSSAAIGNDVHRFLEVVYRLRRAVPDETALVGNEICQERRVYWFDRPSMMLSDLSALSKRWELTAAKQSVSWPPDRPLRYDALWVGLWSRATGSGALRPDTLDFTRGLLWEIKPATRASQAVAQVLQYVNGYNLAYTALSVTRKAGLLDPHEPLAIAPGGEYAWPSGIPIPVLGKPDVLAVPFTMDALPGLVSYVVVGAETLGAGAAAVYVGLEEAVKSALAALRRLLEAGGDLRDKAGRHIGEWVDEFIQDIKDFRPAPGKGLGAPERMMTMLWRVVVYVVLFAFVAAVLQAGGTPAALAVILLLIVLFTPRRQPRPAPGTVPVLTPEGGFDPNAALGPAGDGDLAQSPTVRLDTPFGPVPMPAGQVAPLLAALTAAGGSVTTVFRTALTDAVQRAYANYGPLGPPHPAGGPSA</sequence>
<protein>
    <submittedName>
        <fullName evidence="3">Uncharacterized protein</fullName>
    </submittedName>
</protein>
<reference evidence="3 4" key="1">
    <citation type="submission" date="2022-10" db="EMBL/GenBank/DDBJ databases">
        <title>The complete genomes of actinobacterial strains from the NBC collection.</title>
        <authorList>
            <person name="Joergensen T.S."/>
            <person name="Alvarez Arevalo M."/>
            <person name="Sterndorff E.B."/>
            <person name="Faurdal D."/>
            <person name="Vuksanovic O."/>
            <person name="Mourched A.-S."/>
            <person name="Charusanti P."/>
            <person name="Shaw S."/>
            <person name="Blin K."/>
            <person name="Weber T."/>
        </authorList>
    </citation>
    <scope>NUCLEOTIDE SEQUENCE [LARGE SCALE GENOMIC DNA]</scope>
    <source>
        <strain evidence="3 4">NBC 01752</strain>
    </source>
</reference>
<feature type="transmembrane region" description="Helical" evidence="2">
    <location>
        <begin position="498"/>
        <end position="531"/>
    </location>
</feature>
<evidence type="ECO:0000256" key="2">
    <source>
        <dbReference type="SAM" id="Phobius"/>
    </source>
</evidence>
<evidence type="ECO:0000313" key="4">
    <source>
        <dbReference type="Proteomes" id="UP001340816"/>
    </source>
</evidence>
<accession>A0ABZ1HUE7</accession>
<keyword evidence="2" id="KW-0812">Transmembrane</keyword>
<gene>
    <name evidence="3" type="ORF">OHB35_53070</name>
</gene>
<feature type="region of interest" description="Disordered" evidence="1">
    <location>
        <begin position="1"/>
        <end position="22"/>
    </location>
</feature>
<keyword evidence="2" id="KW-1133">Transmembrane helix</keyword>
<dbReference type="EMBL" id="CP109135">
    <property type="protein sequence ID" value="WSD21273.1"/>
    <property type="molecule type" value="Genomic_DNA"/>
</dbReference>
<evidence type="ECO:0000256" key="1">
    <source>
        <dbReference type="SAM" id="MobiDB-lite"/>
    </source>
</evidence>
<dbReference type="Proteomes" id="UP001340816">
    <property type="component" value="Chromosome"/>
</dbReference>
<keyword evidence="2" id="KW-0472">Membrane</keyword>
<keyword evidence="4" id="KW-1185">Reference proteome</keyword>
<evidence type="ECO:0000313" key="3">
    <source>
        <dbReference type="EMBL" id="WSD21273.1"/>
    </source>
</evidence>
<organism evidence="3 4">
    <name type="scientific">Streptomyces phaeochromogenes</name>
    <dbReference type="NCBI Taxonomy" id="1923"/>
    <lineage>
        <taxon>Bacteria</taxon>
        <taxon>Bacillati</taxon>
        <taxon>Actinomycetota</taxon>
        <taxon>Actinomycetes</taxon>
        <taxon>Kitasatosporales</taxon>
        <taxon>Streptomycetaceae</taxon>
        <taxon>Streptomyces</taxon>
        <taxon>Streptomyces phaeochromogenes group</taxon>
    </lineage>
</organism>